<dbReference type="InterPro" id="IPR010727">
    <property type="entry name" value="DUF1302"/>
</dbReference>
<dbReference type="AlphaFoldDB" id="A0A8B6XBA5"/>
<evidence type="ECO:0000256" key="1">
    <source>
        <dbReference type="SAM" id="MobiDB-lite"/>
    </source>
</evidence>
<keyword evidence="2" id="KW-1185">Reference proteome</keyword>
<accession>A0A8B6XBA5</accession>
<dbReference type="Proteomes" id="UP000675920">
    <property type="component" value="Unplaced"/>
</dbReference>
<reference evidence="3" key="1">
    <citation type="submission" date="2025-08" db="UniProtKB">
        <authorList>
            <consortium name="RefSeq"/>
        </authorList>
    </citation>
    <scope>IDENTIFICATION</scope>
</reference>
<proteinExistence type="predicted"/>
<feature type="region of interest" description="Disordered" evidence="1">
    <location>
        <begin position="50"/>
        <end position="73"/>
    </location>
</feature>
<sequence length="583" mass="62114">MTALASLLSLTAGAADFDIDGQPVRFTGAVMAGSAWRTTGRDPSLLQNTNGRLAGVDHSASHGRNQDDGNLNFDRGDRISTVAKGFAALDMQGGDFALRLSAKAWTDRALADDEHRWGNWPSGYAGAGTHSARLDDGGFDRRARFSGITLQEANLSSKTTIDSQAALARLGWQTLDWGRGFSLPGGLSAINAVDLPASRRPGATPEEVAIPMPLLLARIDPLPQLTVEGFWQLGFQKTVVDGCGTFFAGTDYVADGCNGVMVGDGFSDPDSVAQGRYLARRGTPTVARDGQFGASLRWRVAGGELGAYAAQAHSRTPLVSPVKTGRMTGAPFVPGNADGLNAGYLTEYPEDIRLFGLSFARRTDDYTVQLEAGWRPNQPMQLNSVDLLNAVASATAPTLLRADMDALAPGAVLHGYDRHQVSHAQVAGSLPLRGLLPGEPLSLRGEVGGRFVHDLPDSAKRRYGRSDLFGIGTVNGVCNDVPTSCANAGYVTPGAWGYRLRADWRATAADGLVLAPALGWAHDVRGWSWDGTFSQGRRAVVTSLRAEFGRRWIADLSLNHPIGGTYNQLRDRGWAALALGARF</sequence>
<dbReference type="RefSeq" id="WP_169732528.1">
    <property type="nucleotide sequence ID" value="NZ_AXWS01000013.1"/>
</dbReference>
<protein>
    <submittedName>
        <fullName evidence="3">DUF1302 domain-containing protein</fullName>
    </submittedName>
</protein>
<name>A0A8B6XBA5_9BURK</name>
<evidence type="ECO:0000313" key="3">
    <source>
        <dbReference type="RefSeq" id="WP_169732528.1"/>
    </source>
</evidence>
<organism evidence="2 3">
    <name type="scientific">Derxia gummosa DSM 723</name>
    <dbReference type="NCBI Taxonomy" id="1121388"/>
    <lineage>
        <taxon>Bacteria</taxon>
        <taxon>Pseudomonadati</taxon>
        <taxon>Pseudomonadota</taxon>
        <taxon>Betaproteobacteria</taxon>
        <taxon>Burkholderiales</taxon>
        <taxon>Alcaligenaceae</taxon>
        <taxon>Derxia</taxon>
    </lineage>
</organism>
<evidence type="ECO:0000313" key="2">
    <source>
        <dbReference type="Proteomes" id="UP000675920"/>
    </source>
</evidence>
<dbReference type="Pfam" id="PF06980">
    <property type="entry name" value="DUF1302"/>
    <property type="match status" value="1"/>
</dbReference>